<dbReference type="Gene3D" id="3.40.50.150">
    <property type="entry name" value="Vaccinia Virus protein VP39"/>
    <property type="match status" value="1"/>
</dbReference>
<dbReference type="Gene3D" id="1.10.10.10">
    <property type="entry name" value="Winged helix-like DNA-binding domain superfamily/Winged helix DNA-binding domain"/>
    <property type="match status" value="1"/>
</dbReference>
<dbReference type="InterPro" id="IPR013216">
    <property type="entry name" value="Methyltransf_11"/>
</dbReference>
<evidence type="ECO:0000313" key="2">
    <source>
        <dbReference type="EMBL" id="OUS46707.1"/>
    </source>
</evidence>
<feature type="domain" description="Methyltransferase type 11" evidence="1">
    <location>
        <begin position="240"/>
        <end position="341"/>
    </location>
</feature>
<dbReference type="CDD" id="cd02440">
    <property type="entry name" value="AdoMet_MTases"/>
    <property type="match status" value="1"/>
</dbReference>
<dbReference type="GO" id="GO:0008757">
    <property type="term" value="F:S-adenosylmethionine-dependent methyltransferase activity"/>
    <property type="evidence" value="ECO:0007669"/>
    <property type="project" value="InterPro"/>
</dbReference>
<dbReference type="Pfam" id="PF08241">
    <property type="entry name" value="Methyltransf_11"/>
    <property type="match status" value="1"/>
</dbReference>
<dbReference type="SUPFAM" id="SSF46785">
    <property type="entry name" value="Winged helix' DNA-binding domain"/>
    <property type="match status" value="1"/>
</dbReference>
<evidence type="ECO:0000259" key="1">
    <source>
        <dbReference type="Pfam" id="PF08241"/>
    </source>
</evidence>
<dbReference type="Pfam" id="PF11625">
    <property type="entry name" value="DUF3253"/>
    <property type="match status" value="1"/>
</dbReference>
<organism evidence="2">
    <name type="scientific">Ostreococcus tauri</name>
    <name type="common">Marine green alga</name>
    <dbReference type="NCBI Taxonomy" id="70448"/>
    <lineage>
        <taxon>Eukaryota</taxon>
        <taxon>Viridiplantae</taxon>
        <taxon>Chlorophyta</taxon>
        <taxon>Mamiellophyceae</taxon>
        <taxon>Mamiellales</taxon>
        <taxon>Bathycoccaceae</taxon>
        <taxon>Ostreococcus</taxon>
    </lineage>
</organism>
<dbReference type="InterPro" id="IPR036390">
    <property type="entry name" value="WH_DNA-bd_sf"/>
</dbReference>
<dbReference type="eggNOG" id="KOG1269">
    <property type="taxonomic scope" value="Eukaryota"/>
</dbReference>
<dbReference type="PANTHER" id="PTHR42912:SF80">
    <property type="entry name" value="METHYLTRANSFERASE DOMAIN-CONTAINING PROTEIN"/>
    <property type="match status" value="1"/>
</dbReference>
<proteinExistence type="predicted"/>
<protein>
    <submittedName>
        <fullName evidence="2">CMV 1a interacting protein 1</fullName>
    </submittedName>
</protein>
<dbReference type="Proteomes" id="UP000195557">
    <property type="component" value="Unassembled WGS sequence"/>
</dbReference>
<dbReference type="PANTHER" id="PTHR42912">
    <property type="entry name" value="METHYLTRANSFERASE"/>
    <property type="match status" value="1"/>
</dbReference>
<dbReference type="EMBL" id="KZ155782">
    <property type="protein sequence ID" value="OUS46707.1"/>
    <property type="molecule type" value="Genomic_DNA"/>
</dbReference>
<dbReference type="InterPro" id="IPR029063">
    <property type="entry name" value="SAM-dependent_MTases_sf"/>
</dbReference>
<reference evidence="2" key="1">
    <citation type="submission" date="2017-04" db="EMBL/GenBank/DDBJ databases">
        <title>Population genomics of picophytoplankton unveils novel chromosome hypervariability.</title>
        <authorList>
            <consortium name="DOE Joint Genome Institute"/>
            <person name="Blanc-Mathieu R."/>
            <person name="Krasovec M."/>
            <person name="Hebrard M."/>
            <person name="Yau S."/>
            <person name="Desgranges E."/>
            <person name="Martin J."/>
            <person name="Schackwitz W."/>
            <person name="Kuo A."/>
            <person name="Salin G."/>
            <person name="Donnadieu C."/>
            <person name="Desdevises Y."/>
            <person name="Sanchez-Ferandin S."/>
            <person name="Moreau H."/>
            <person name="Rivals E."/>
            <person name="Grigoriev I.V."/>
            <person name="Grimsley N."/>
            <person name="Eyre-Walker A."/>
            <person name="Piganeau G."/>
        </authorList>
    </citation>
    <scope>NUCLEOTIDE SEQUENCE [LARGE SCALE GENOMIC DNA]</scope>
    <source>
        <strain evidence="2">RCC 1115</strain>
    </source>
</reference>
<dbReference type="InterPro" id="IPR050508">
    <property type="entry name" value="Methyltransf_Superfamily"/>
</dbReference>
<dbReference type="InterPro" id="IPR021660">
    <property type="entry name" value="DUF3253"/>
</dbReference>
<dbReference type="SUPFAM" id="SSF53335">
    <property type="entry name" value="S-adenosyl-L-methionine-dependent methyltransferases"/>
    <property type="match status" value="1"/>
</dbReference>
<gene>
    <name evidence="2" type="ORF">BE221DRAFT_145688</name>
</gene>
<dbReference type="InterPro" id="IPR036388">
    <property type="entry name" value="WH-like_DNA-bd_sf"/>
</dbReference>
<accession>A0A1Y5IDK6</accession>
<sequence>MPPKTREDEDERILRAALRREMLRTEIPRGLLRTVRDAEDGDAIERASELKELGYDRAWRSLMHRTREIAYEEWRRGALAISQKGSKLKPDWAGDDVLSKLVDAAISNELLYENVMKPMARRTLINTAEKNGIAWREEAKALEANPDIHAAFESIKDDSLKYPEYYLKPFHAYAEGNLCWLAATEARSATYSMALRVWPKDRITAETAQQRLRDSYTDTIRKHRETHNASTGEAEPRKILDVGCSVGMSTRYISDAFPSAEVIGLDLSPYMLAVASVSDKGEEGSERRTWVHGKGEDTKYPENTFDVVSLAFVIHECPENATAALMREAHRILKPGGTFVMTDNNPQSPVIQNLPPALFTLMKSTEPHSNEYYTIDVQQMLRDAGFEHVHQEQTDPRHRTVCGSKK</sequence>
<dbReference type="AlphaFoldDB" id="A0A1Y5IDK6"/>
<name>A0A1Y5IDK6_OSTTA</name>